<gene>
    <name evidence="1" type="ORF">FOZ62_018637</name>
</gene>
<reference evidence="1 2" key="1">
    <citation type="submission" date="2020-04" db="EMBL/GenBank/DDBJ databases">
        <title>Perkinsus olseni comparative genomics.</title>
        <authorList>
            <person name="Bogema D.R."/>
        </authorList>
    </citation>
    <scope>NUCLEOTIDE SEQUENCE [LARGE SCALE GENOMIC DNA]</scope>
    <source>
        <strain evidence="1">ATCC PRA-205</strain>
    </source>
</reference>
<accession>A0A7J6S9L7</accession>
<evidence type="ECO:0000313" key="2">
    <source>
        <dbReference type="Proteomes" id="UP000574390"/>
    </source>
</evidence>
<dbReference type="Proteomes" id="UP000574390">
    <property type="component" value="Unassembled WGS sequence"/>
</dbReference>
<proteinExistence type="predicted"/>
<feature type="non-terminal residue" evidence="1">
    <location>
        <position position="1"/>
    </location>
</feature>
<dbReference type="EMBL" id="JABANM010016642">
    <property type="protein sequence ID" value="KAF4729086.1"/>
    <property type="molecule type" value="Genomic_DNA"/>
</dbReference>
<organism evidence="1 2">
    <name type="scientific">Perkinsus olseni</name>
    <name type="common">Perkinsus atlanticus</name>
    <dbReference type="NCBI Taxonomy" id="32597"/>
    <lineage>
        <taxon>Eukaryota</taxon>
        <taxon>Sar</taxon>
        <taxon>Alveolata</taxon>
        <taxon>Perkinsozoa</taxon>
        <taxon>Perkinsea</taxon>
        <taxon>Perkinsida</taxon>
        <taxon>Perkinsidae</taxon>
        <taxon>Perkinsus</taxon>
    </lineage>
</organism>
<protein>
    <submittedName>
        <fullName evidence="1">Uncharacterized protein</fullName>
    </submittedName>
</protein>
<feature type="non-terminal residue" evidence="1">
    <location>
        <position position="164"/>
    </location>
</feature>
<evidence type="ECO:0000313" key="1">
    <source>
        <dbReference type="EMBL" id="KAF4729086.1"/>
    </source>
</evidence>
<sequence length="164" mass="17975">LYLYKKPLDEFGATSSIFADFCAPSIPAYDTLSEIEAAKLWDGRLSRTGICFPACKAEGYDAAQSISLEVIKRLSEQDAIDDELSLDALPAGKALTMTLYAASGDSRPYCSQLGTDIEEHDLLCVEPEDVCETDSFRNEVCYTGQQKDHGAICISWGRVFLAIL</sequence>
<name>A0A7J6S9L7_PEROL</name>
<comment type="caution">
    <text evidence="1">The sequence shown here is derived from an EMBL/GenBank/DDBJ whole genome shotgun (WGS) entry which is preliminary data.</text>
</comment>
<dbReference type="AlphaFoldDB" id="A0A7J6S9L7"/>